<dbReference type="EMBL" id="BMUT01000018">
    <property type="protein sequence ID" value="GGY06627.1"/>
    <property type="molecule type" value="Genomic_DNA"/>
</dbReference>
<organism evidence="2 3">
    <name type="scientific">Streptomyces hiroshimensis</name>
    <dbReference type="NCBI Taxonomy" id="66424"/>
    <lineage>
        <taxon>Bacteria</taxon>
        <taxon>Bacillati</taxon>
        <taxon>Actinomycetota</taxon>
        <taxon>Actinomycetes</taxon>
        <taxon>Kitasatosporales</taxon>
        <taxon>Streptomycetaceae</taxon>
        <taxon>Streptomyces</taxon>
    </lineage>
</organism>
<dbReference type="RefSeq" id="WP_190025056.1">
    <property type="nucleotide sequence ID" value="NZ_BMUT01000018.1"/>
</dbReference>
<evidence type="ECO:0000313" key="2">
    <source>
        <dbReference type="EMBL" id="GGY06627.1"/>
    </source>
</evidence>
<evidence type="ECO:0000313" key="3">
    <source>
        <dbReference type="Proteomes" id="UP000659223"/>
    </source>
</evidence>
<sequence>MLAQLPLAHLLLMAAAATLVLCLAIDRWTKSHKLAVVVLVASVGCCLGMIGAGGLQAQHWNARQMLVMYSFTWAGFTIGLLPSRRLFLTYGEEWRRGVKRDKYEYPARCRWAVYVSVIAMGLLAFFLAT</sequence>
<name>A0ABQ2Z9U7_9ACTN</name>
<feature type="transmembrane region" description="Helical" evidence="1">
    <location>
        <begin position="34"/>
        <end position="55"/>
    </location>
</feature>
<keyword evidence="1" id="KW-1133">Transmembrane helix</keyword>
<proteinExistence type="predicted"/>
<dbReference type="Proteomes" id="UP000659223">
    <property type="component" value="Unassembled WGS sequence"/>
</dbReference>
<keyword evidence="3" id="KW-1185">Reference proteome</keyword>
<keyword evidence="1" id="KW-0472">Membrane</keyword>
<reference evidence="3" key="1">
    <citation type="journal article" date="2019" name="Int. J. Syst. Evol. Microbiol.">
        <title>The Global Catalogue of Microorganisms (GCM) 10K type strain sequencing project: providing services to taxonomists for standard genome sequencing and annotation.</title>
        <authorList>
            <consortium name="The Broad Institute Genomics Platform"/>
            <consortium name="The Broad Institute Genome Sequencing Center for Infectious Disease"/>
            <person name="Wu L."/>
            <person name="Ma J."/>
        </authorList>
    </citation>
    <scope>NUCLEOTIDE SEQUENCE [LARGE SCALE GENOMIC DNA]</scope>
    <source>
        <strain evidence="3">JCM 4586</strain>
    </source>
</reference>
<feature type="transmembrane region" description="Helical" evidence="1">
    <location>
        <begin position="109"/>
        <end position="128"/>
    </location>
</feature>
<evidence type="ECO:0000256" key="1">
    <source>
        <dbReference type="SAM" id="Phobius"/>
    </source>
</evidence>
<accession>A0ABQ2Z9U7</accession>
<gene>
    <name evidence="2" type="ORF">GCM10010324_61760</name>
</gene>
<feature type="transmembrane region" description="Helical" evidence="1">
    <location>
        <begin position="67"/>
        <end position="88"/>
    </location>
</feature>
<protein>
    <submittedName>
        <fullName evidence="2">Uncharacterized protein</fullName>
    </submittedName>
</protein>
<comment type="caution">
    <text evidence="2">The sequence shown here is derived from an EMBL/GenBank/DDBJ whole genome shotgun (WGS) entry which is preliminary data.</text>
</comment>
<feature type="transmembrane region" description="Helical" evidence="1">
    <location>
        <begin position="6"/>
        <end position="25"/>
    </location>
</feature>
<keyword evidence="1" id="KW-0812">Transmembrane</keyword>